<dbReference type="Gene3D" id="1.20.1250.20">
    <property type="entry name" value="MFS general substrate transporter like domains"/>
    <property type="match status" value="1"/>
</dbReference>
<dbReference type="GO" id="GO:0008028">
    <property type="term" value="F:monocarboxylic acid transmembrane transporter activity"/>
    <property type="evidence" value="ECO:0007669"/>
    <property type="project" value="TreeGrafter"/>
</dbReference>
<gene>
    <name evidence="3" type="ORF">Pmani_018071</name>
</gene>
<dbReference type="InterPro" id="IPR036259">
    <property type="entry name" value="MFS_trans_sf"/>
</dbReference>
<protein>
    <submittedName>
        <fullName evidence="3">Uncharacterized protein</fullName>
    </submittedName>
</protein>
<dbReference type="Pfam" id="PF07690">
    <property type="entry name" value="MFS_1"/>
    <property type="match status" value="1"/>
</dbReference>
<evidence type="ECO:0000313" key="4">
    <source>
        <dbReference type="Proteomes" id="UP001292094"/>
    </source>
</evidence>
<feature type="transmembrane region" description="Helical" evidence="2">
    <location>
        <begin position="216"/>
        <end position="237"/>
    </location>
</feature>
<dbReference type="SUPFAM" id="SSF103473">
    <property type="entry name" value="MFS general substrate transporter"/>
    <property type="match status" value="1"/>
</dbReference>
<organism evidence="3 4">
    <name type="scientific">Petrolisthes manimaculis</name>
    <dbReference type="NCBI Taxonomy" id="1843537"/>
    <lineage>
        <taxon>Eukaryota</taxon>
        <taxon>Metazoa</taxon>
        <taxon>Ecdysozoa</taxon>
        <taxon>Arthropoda</taxon>
        <taxon>Crustacea</taxon>
        <taxon>Multicrustacea</taxon>
        <taxon>Malacostraca</taxon>
        <taxon>Eumalacostraca</taxon>
        <taxon>Eucarida</taxon>
        <taxon>Decapoda</taxon>
        <taxon>Pleocyemata</taxon>
        <taxon>Anomura</taxon>
        <taxon>Galatheoidea</taxon>
        <taxon>Porcellanidae</taxon>
        <taxon>Petrolisthes</taxon>
    </lineage>
</organism>
<proteinExistence type="predicted"/>
<feature type="transmembrane region" description="Helical" evidence="2">
    <location>
        <begin position="127"/>
        <end position="152"/>
    </location>
</feature>
<keyword evidence="2" id="KW-0812">Transmembrane</keyword>
<sequence>MMEDGECEMKVCCERQGGLLQARPQTPTTDHQKDGKNSGFVMEEIRLKEEQKPDGGWGWFVTLSAFCFMYMAAIPSVSFGIIFSRFLLDQGASSSLTAWIFNLSLVCSGVFSYFTGPLVNAFGWRKVGFMSSLVFGMGFIASAFTSSAWFLLFSYSVIVGCNIEVLMNISYMVIPHYFNRWRNVANSIMTSGVSISQMVMPLAITFLQEEYGFRGATIITGALVFNCCAAALVLHPVEWHTNVPSSLSSTTTTTGTGSITNVDPSFTKNPIERLGFSMAESFMMRMVTLGLCGGGYGLAASIYNLVIVDQLGLAMINPMLSITSLVMGLLYLVLGPITGIIGDVSGSYGMSLVFCACCLLFSVLIGLLLPTIIAHQKTRTKKAQERQHPGQQNMLNKENL</sequence>
<evidence type="ECO:0000256" key="1">
    <source>
        <dbReference type="SAM" id="MobiDB-lite"/>
    </source>
</evidence>
<dbReference type="Proteomes" id="UP001292094">
    <property type="component" value="Unassembled WGS sequence"/>
</dbReference>
<dbReference type="EMBL" id="JAWZYT010001646">
    <property type="protein sequence ID" value="KAK4310351.1"/>
    <property type="molecule type" value="Genomic_DNA"/>
</dbReference>
<feature type="transmembrane region" description="Helical" evidence="2">
    <location>
        <begin position="57"/>
        <end position="84"/>
    </location>
</feature>
<name>A0AAE1PKX4_9EUCA</name>
<dbReference type="InterPro" id="IPR050327">
    <property type="entry name" value="Proton-linked_MCT"/>
</dbReference>
<feature type="transmembrane region" description="Helical" evidence="2">
    <location>
        <begin position="159"/>
        <end position="178"/>
    </location>
</feature>
<feature type="region of interest" description="Disordered" evidence="1">
    <location>
        <begin position="380"/>
        <end position="400"/>
    </location>
</feature>
<keyword evidence="4" id="KW-1185">Reference proteome</keyword>
<accession>A0AAE1PKX4</accession>
<feature type="transmembrane region" description="Helical" evidence="2">
    <location>
        <begin position="319"/>
        <end position="342"/>
    </location>
</feature>
<evidence type="ECO:0000256" key="2">
    <source>
        <dbReference type="SAM" id="Phobius"/>
    </source>
</evidence>
<dbReference type="InterPro" id="IPR011701">
    <property type="entry name" value="MFS"/>
</dbReference>
<evidence type="ECO:0000313" key="3">
    <source>
        <dbReference type="EMBL" id="KAK4310351.1"/>
    </source>
</evidence>
<keyword evidence="2" id="KW-0472">Membrane</keyword>
<dbReference type="PANTHER" id="PTHR11360">
    <property type="entry name" value="MONOCARBOXYLATE TRANSPORTER"/>
    <property type="match status" value="1"/>
</dbReference>
<comment type="caution">
    <text evidence="3">The sequence shown here is derived from an EMBL/GenBank/DDBJ whole genome shotgun (WGS) entry which is preliminary data.</text>
</comment>
<keyword evidence="2" id="KW-1133">Transmembrane helix</keyword>
<feature type="transmembrane region" description="Helical" evidence="2">
    <location>
        <begin position="282"/>
        <end position="307"/>
    </location>
</feature>
<feature type="transmembrane region" description="Helical" evidence="2">
    <location>
        <begin position="96"/>
        <end position="115"/>
    </location>
</feature>
<feature type="compositionally biased region" description="Polar residues" evidence="1">
    <location>
        <begin position="389"/>
        <end position="400"/>
    </location>
</feature>
<feature type="transmembrane region" description="Helical" evidence="2">
    <location>
        <begin position="348"/>
        <end position="373"/>
    </location>
</feature>
<reference evidence="3" key="1">
    <citation type="submission" date="2023-11" db="EMBL/GenBank/DDBJ databases">
        <title>Genome assemblies of two species of porcelain crab, Petrolisthes cinctipes and Petrolisthes manimaculis (Anomura: Porcellanidae).</title>
        <authorList>
            <person name="Angst P."/>
        </authorList>
    </citation>
    <scope>NUCLEOTIDE SEQUENCE</scope>
    <source>
        <strain evidence="3">PB745_02</strain>
        <tissue evidence="3">Gill</tissue>
    </source>
</reference>
<dbReference type="PANTHER" id="PTHR11360:SF309">
    <property type="entry name" value="MONOCARBOXYLATE TRANSPORTER 7-LIKE PROTEIN"/>
    <property type="match status" value="1"/>
</dbReference>
<dbReference type="AlphaFoldDB" id="A0AAE1PKX4"/>